<keyword evidence="12" id="KW-1015">Disulfide bond</keyword>
<dbReference type="InterPro" id="IPR036426">
    <property type="entry name" value="Bulb-type_lectin_dom_sf"/>
</dbReference>
<dbReference type="PANTHER" id="PTHR47974:SF19">
    <property type="entry name" value="RECEPTOR-LIKE SERINE_THREONINE-PROTEIN KINASE"/>
    <property type="match status" value="1"/>
</dbReference>
<reference evidence="23" key="1">
    <citation type="submission" date="2018-08" db="EMBL/GenBank/DDBJ databases">
        <authorList>
            <person name="Rossello M."/>
        </authorList>
    </citation>
    <scope>NUCLEOTIDE SEQUENCE [LARGE SCALE GENOMIC DNA]</scope>
    <source>
        <strain evidence="23">cv. Chinese Spring</strain>
    </source>
</reference>
<dbReference type="CDD" id="cd00028">
    <property type="entry name" value="B_lectin"/>
    <property type="match status" value="1"/>
</dbReference>
<sequence>MNSLTFGSTVPFTAMTRPLRLEHLYLQYLHLQVCHPLQFIMHLLIDFTLLLFLCTQANSAATDAILAGQALTVNDKLVSKNGRYALGFFSTSSSKPSQDTTNWYLGIWFNTVPKFTSAWVANRDTPIKSTTALELTISHDGNLVILKRSTKSIIWSTQANITRNSTTAMLLSSGNLILTDSPNSAEVLWQSFDHPTDTLFPGAKLGWDKVTGLNRKLVSWKNLIDPATGVYCHRLDPSGVNQLLLTPLNSSIPYWSSGVWNGKYFLSIAEMTSSNQVSNTTFVHNDQEKYTVFNLVDESLVTHFAVDISGRLKQSIWLESSQDWTMIYAQPKLQCDVYAICGPFTICNDNELPYCNCMEGFTITSPEDWELEDRTSGCSRITPLECISNKSTKCPKVEAAASPNECAQICLNNCSCTAYSFNDEKCSIWHNELLNIRALQCSGSTCSTGETLNLRVSAKDFHRLTNNRKGIVIGVATGAGISALGLCALFLLVMIWRNRRKSSSHTLDGVQGCNRIIAFRYTDLQRATAKFKDKLGAGSFGSVFKGFLNDSVAIAVKRLDGAYQGEKQFRAEVSSIGAIQHINLVKLVGFCCEGSKRLLVYEHMSNRSLDVHLFRNNSTILSWTIRYQIAIGVARGLAYLHEGCRDCIMHCDIKPENILLDDSFIPKVADFGMAKLLGREFSRVLTTMRGTAGYLAPEWISGVAVTPKVDVYSYGMMLLEIISGKRNSSASCSSGGNFDVYFPVHAAHKLLEGDLGSLVDQMLHGDVNLDEAELACKVACWCIQDNELDRPTMGQVVQILQGLVEIRMPPIPRHLEAMA</sequence>
<evidence type="ECO:0000313" key="24">
    <source>
        <dbReference type="Proteomes" id="UP000019116"/>
    </source>
</evidence>
<comment type="similarity">
    <text evidence="17">Belongs to the protein kinase superfamily. Ser/Thr protein kinase family.</text>
</comment>
<dbReference type="Pfam" id="PF08276">
    <property type="entry name" value="PAN_2"/>
    <property type="match status" value="1"/>
</dbReference>
<evidence type="ECO:0000313" key="23">
    <source>
        <dbReference type="EnsemblPlants" id="TraesCS7A02G431100.1"/>
    </source>
</evidence>
<dbReference type="CDD" id="cd01098">
    <property type="entry name" value="PAN_AP_plant"/>
    <property type="match status" value="1"/>
</dbReference>
<dbReference type="Gramene" id="TraesCAD_scaffold_072869_01G000200.1">
    <property type="protein sequence ID" value="TraesCAD_scaffold_072869_01G000200.1"/>
    <property type="gene ID" value="TraesCAD_scaffold_072869_01G000200"/>
</dbReference>
<dbReference type="Gramene" id="TraesCS7A02G431100.1">
    <property type="protein sequence ID" value="TraesCS7A02G431100.1"/>
    <property type="gene ID" value="TraesCS7A02G431100"/>
</dbReference>
<feature type="domain" description="Apple" evidence="22">
    <location>
        <begin position="386"/>
        <end position="441"/>
    </location>
</feature>
<evidence type="ECO:0000256" key="16">
    <source>
        <dbReference type="ARBA" id="ARBA00048679"/>
    </source>
</evidence>
<evidence type="ECO:0000256" key="8">
    <source>
        <dbReference type="ARBA" id="ARBA00022777"/>
    </source>
</evidence>
<feature type="transmembrane region" description="Helical" evidence="19">
    <location>
        <begin position="471"/>
        <end position="496"/>
    </location>
</feature>
<dbReference type="SMR" id="A0A3B6RPG4"/>
<feature type="binding site" evidence="18">
    <location>
        <position position="557"/>
    </location>
    <ligand>
        <name>ATP</name>
        <dbReference type="ChEBI" id="CHEBI:30616"/>
    </ligand>
</feature>
<protein>
    <recommendedName>
        <fullName evidence="17">Receptor-like serine/threonine-protein kinase</fullName>
        <ecNumber evidence="17">2.7.11.1</ecNumber>
    </recommendedName>
</protein>
<dbReference type="FunFam" id="2.90.10.10:FF:000002">
    <property type="entry name" value="Serine/threonine-protein kinase"/>
    <property type="match status" value="1"/>
</dbReference>
<evidence type="ECO:0000256" key="17">
    <source>
        <dbReference type="PIRNR" id="PIRNR000641"/>
    </source>
</evidence>
<dbReference type="PIRSF" id="PIRSF000641">
    <property type="entry name" value="SRK"/>
    <property type="match status" value="1"/>
</dbReference>
<dbReference type="InterPro" id="IPR024171">
    <property type="entry name" value="SRK-like_kinase"/>
</dbReference>
<comment type="catalytic activity">
    <reaction evidence="15 17">
        <text>L-threonyl-[protein] + ATP = O-phospho-L-threonyl-[protein] + ADP + H(+)</text>
        <dbReference type="Rhea" id="RHEA:46608"/>
        <dbReference type="Rhea" id="RHEA-COMP:11060"/>
        <dbReference type="Rhea" id="RHEA-COMP:11605"/>
        <dbReference type="ChEBI" id="CHEBI:15378"/>
        <dbReference type="ChEBI" id="CHEBI:30013"/>
        <dbReference type="ChEBI" id="CHEBI:30616"/>
        <dbReference type="ChEBI" id="CHEBI:61977"/>
        <dbReference type="ChEBI" id="CHEBI:456216"/>
        <dbReference type="EC" id="2.7.11.1"/>
    </reaction>
</comment>
<evidence type="ECO:0000259" key="21">
    <source>
        <dbReference type="PROSITE" id="PS50927"/>
    </source>
</evidence>
<dbReference type="AlphaFoldDB" id="A0A3B6RPG4"/>
<dbReference type="SUPFAM" id="SSF51110">
    <property type="entry name" value="alpha-D-mannose-specific plant lectins"/>
    <property type="match status" value="1"/>
</dbReference>
<comment type="subcellular location">
    <subcellularLocation>
        <location evidence="1">Membrane</location>
        <topology evidence="1">Single-pass type I membrane protein</topology>
    </subcellularLocation>
</comment>
<dbReference type="Pfam" id="PF01453">
    <property type="entry name" value="B_lectin"/>
    <property type="match status" value="1"/>
</dbReference>
<keyword evidence="3" id="KW-0245">EGF-like domain</keyword>
<evidence type="ECO:0000256" key="1">
    <source>
        <dbReference type="ARBA" id="ARBA00004479"/>
    </source>
</evidence>
<dbReference type="GO" id="GO:0106310">
    <property type="term" value="F:protein serine kinase activity"/>
    <property type="evidence" value="ECO:0007669"/>
    <property type="project" value="RHEA"/>
</dbReference>
<keyword evidence="13" id="KW-0675">Receptor</keyword>
<dbReference type="InterPro" id="IPR011009">
    <property type="entry name" value="Kinase-like_dom_sf"/>
</dbReference>
<keyword evidence="6" id="KW-0732">Signal</keyword>
<accession>A0A3B6RPG4</accession>
<dbReference type="Gramene" id="TraesCS7A03G1047500.1">
    <property type="protein sequence ID" value="TraesCS7A03G1047500.1.CDS"/>
    <property type="gene ID" value="TraesCS7A03G1047500"/>
</dbReference>
<keyword evidence="4 17" id="KW-0808">Transferase</keyword>
<dbReference type="FunFam" id="3.30.200.20:FF:000250">
    <property type="entry name" value="Serine/threonine-protein kinase"/>
    <property type="match status" value="1"/>
</dbReference>
<evidence type="ECO:0000256" key="13">
    <source>
        <dbReference type="ARBA" id="ARBA00023170"/>
    </source>
</evidence>
<dbReference type="GO" id="GO:0016020">
    <property type="term" value="C:membrane"/>
    <property type="evidence" value="ECO:0007669"/>
    <property type="project" value="UniProtKB-SubCell"/>
</dbReference>
<dbReference type="PROSITE" id="PS50011">
    <property type="entry name" value="PROTEIN_KINASE_DOM"/>
    <property type="match status" value="1"/>
</dbReference>
<keyword evidence="8 17" id="KW-0418">Kinase</keyword>
<dbReference type="Pfam" id="PF00954">
    <property type="entry name" value="S_locus_glycop"/>
    <property type="match status" value="1"/>
</dbReference>
<evidence type="ECO:0000259" key="20">
    <source>
        <dbReference type="PROSITE" id="PS50011"/>
    </source>
</evidence>
<dbReference type="SUPFAM" id="SSF56112">
    <property type="entry name" value="Protein kinase-like (PK-like)"/>
    <property type="match status" value="1"/>
</dbReference>
<dbReference type="CDD" id="cd14066">
    <property type="entry name" value="STKc_IRAK"/>
    <property type="match status" value="1"/>
</dbReference>
<evidence type="ECO:0000256" key="9">
    <source>
        <dbReference type="ARBA" id="ARBA00022840"/>
    </source>
</evidence>
<comment type="catalytic activity">
    <reaction evidence="16 17">
        <text>L-seryl-[protein] + ATP = O-phospho-L-seryl-[protein] + ADP + H(+)</text>
        <dbReference type="Rhea" id="RHEA:17989"/>
        <dbReference type="Rhea" id="RHEA-COMP:9863"/>
        <dbReference type="Rhea" id="RHEA-COMP:11604"/>
        <dbReference type="ChEBI" id="CHEBI:15378"/>
        <dbReference type="ChEBI" id="CHEBI:29999"/>
        <dbReference type="ChEBI" id="CHEBI:30616"/>
        <dbReference type="ChEBI" id="CHEBI:83421"/>
        <dbReference type="ChEBI" id="CHEBI:456216"/>
        <dbReference type="EC" id="2.7.11.1"/>
    </reaction>
</comment>
<evidence type="ECO:0000256" key="14">
    <source>
        <dbReference type="ARBA" id="ARBA00023180"/>
    </source>
</evidence>
<dbReference type="SMART" id="SM00108">
    <property type="entry name" value="B_lectin"/>
    <property type="match status" value="1"/>
</dbReference>
<name>A0A3B6RPG4_WHEAT</name>
<dbReference type="PROSITE" id="PS50927">
    <property type="entry name" value="BULB_LECTIN"/>
    <property type="match status" value="1"/>
</dbReference>
<dbReference type="Gene3D" id="2.90.10.10">
    <property type="entry name" value="Bulb-type lectin domain"/>
    <property type="match status" value="1"/>
</dbReference>
<evidence type="ECO:0000256" key="6">
    <source>
        <dbReference type="ARBA" id="ARBA00022729"/>
    </source>
</evidence>
<reference evidence="23" key="2">
    <citation type="submission" date="2018-10" db="UniProtKB">
        <authorList>
            <consortium name="EnsemblPlants"/>
        </authorList>
    </citation>
    <scope>IDENTIFICATION</scope>
</reference>
<organism evidence="23">
    <name type="scientific">Triticum aestivum</name>
    <name type="common">Wheat</name>
    <dbReference type="NCBI Taxonomy" id="4565"/>
    <lineage>
        <taxon>Eukaryota</taxon>
        <taxon>Viridiplantae</taxon>
        <taxon>Streptophyta</taxon>
        <taxon>Embryophyta</taxon>
        <taxon>Tracheophyta</taxon>
        <taxon>Spermatophyta</taxon>
        <taxon>Magnoliopsida</taxon>
        <taxon>Liliopsida</taxon>
        <taxon>Poales</taxon>
        <taxon>Poaceae</taxon>
        <taxon>BOP clade</taxon>
        <taxon>Pooideae</taxon>
        <taxon>Triticodae</taxon>
        <taxon>Triticeae</taxon>
        <taxon>Triticinae</taxon>
        <taxon>Triticum</taxon>
    </lineage>
</organism>
<evidence type="ECO:0000256" key="7">
    <source>
        <dbReference type="ARBA" id="ARBA00022741"/>
    </source>
</evidence>
<feature type="domain" description="Protein kinase" evidence="20">
    <location>
        <begin position="529"/>
        <end position="804"/>
    </location>
</feature>
<dbReference type="FunFam" id="1.10.510.10:FF:000227">
    <property type="entry name" value="Serine/threonine-protein kinase"/>
    <property type="match status" value="1"/>
</dbReference>
<dbReference type="InterPro" id="IPR003609">
    <property type="entry name" value="Pan_app"/>
</dbReference>
<dbReference type="Gramene" id="TraesCLE_scaffold_101863_01G000300.1">
    <property type="protein sequence ID" value="TraesCLE_scaffold_101863_01G000300.1"/>
    <property type="gene ID" value="TraesCLE_scaffold_101863_01G000300"/>
</dbReference>
<evidence type="ECO:0000259" key="22">
    <source>
        <dbReference type="PROSITE" id="PS50948"/>
    </source>
</evidence>
<proteinExistence type="inferred from homology"/>
<evidence type="ECO:0000256" key="12">
    <source>
        <dbReference type="ARBA" id="ARBA00023157"/>
    </source>
</evidence>
<dbReference type="PROSITE" id="PS00108">
    <property type="entry name" value="PROTEIN_KINASE_ST"/>
    <property type="match status" value="1"/>
</dbReference>
<evidence type="ECO:0000256" key="5">
    <source>
        <dbReference type="ARBA" id="ARBA00022692"/>
    </source>
</evidence>
<keyword evidence="14" id="KW-0325">Glycoprotein</keyword>
<evidence type="ECO:0000256" key="10">
    <source>
        <dbReference type="ARBA" id="ARBA00022989"/>
    </source>
</evidence>
<feature type="domain" description="Bulb-type lectin" evidence="21">
    <location>
        <begin position="62"/>
        <end position="191"/>
    </location>
</feature>
<dbReference type="PANTHER" id="PTHR47974">
    <property type="entry name" value="OS07G0415500 PROTEIN"/>
    <property type="match status" value="1"/>
</dbReference>
<dbReference type="PROSITE" id="PS50948">
    <property type="entry name" value="PAN"/>
    <property type="match status" value="1"/>
</dbReference>
<dbReference type="GO" id="GO:0048544">
    <property type="term" value="P:recognition of pollen"/>
    <property type="evidence" value="ECO:0007669"/>
    <property type="project" value="InterPro"/>
</dbReference>
<evidence type="ECO:0000256" key="15">
    <source>
        <dbReference type="ARBA" id="ARBA00047899"/>
    </source>
</evidence>
<dbReference type="GO" id="GO:0005524">
    <property type="term" value="F:ATP binding"/>
    <property type="evidence" value="ECO:0007669"/>
    <property type="project" value="UniProtKB-UniRule"/>
</dbReference>
<dbReference type="Proteomes" id="UP000019116">
    <property type="component" value="Chromosome 7A"/>
</dbReference>
<evidence type="ECO:0000256" key="3">
    <source>
        <dbReference type="ARBA" id="ARBA00022536"/>
    </source>
</evidence>
<dbReference type="InterPro" id="IPR017441">
    <property type="entry name" value="Protein_kinase_ATP_BS"/>
</dbReference>
<evidence type="ECO:0000256" key="18">
    <source>
        <dbReference type="PROSITE-ProRule" id="PRU10141"/>
    </source>
</evidence>
<dbReference type="GO" id="GO:0004674">
    <property type="term" value="F:protein serine/threonine kinase activity"/>
    <property type="evidence" value="ECO:0007669"/>
    <property type="project" value="UniProtKB-KW"/>
</dbReference>
<keyword evidence="10 19" id="KW-1133">Transmembrane helix</keyword>
<dbReference type="Gramene" id="TraesKAR7A01G0397930.1">
    <property type="protein sequence ID" value="cds.TraesKAR7A01G0397930.1"/>
    <property type="gene ID" value="TraesKAR7A01G0397930"/>
</dbReference>
<dbReference type="PROSITE" id="PS00107">
    <property type="entry name" value="PROTEIN_KINASE_ATP"/>
    <property type="match status" value="1"/>
</dbReference>
<evidence type="ECO:0000256" key="11">
    <source>
        <dbReference type="ARBA" id="ARBA00023136"/>
    </source>
</evidence>
<dbReference type="Gene3D" id="3.30.200.20">
    <property type="entry name" value="Phosphorylase Kinase, domain 1"/>
    <property type="match status" value="1"/>
</dbReference>
<dbReference type="OrthoDB" id="643280at2759"/>
<dbReference type="Pfam" id="PF00069">
    <property type="entry name" value="Pkinase"/>
    <property type="match status" value="1"/>
</dbReference>
<keyword evidence="11 19" id="KW-0472">Membrane</keyword>
<evidence type="ECO:0000256" key="4">
    <source>
        <dbReference type="ARBA" id="ARBA00022679"/>
    </source>
</evidence>
<dbReference type="SMART" id="SM00220">
    <property type="entry name" value="S_TKc"/>
    <property type="match status" value="1"/>
</dbReference>
<dbReference type="InterPro" id="IPR000858">
    <property type="entry name" value="S_locus_glycoprot_dom"/>
</dbReference>
<dbReference type="EC" id="2.7.11.1" evidence="17"/>
<dbReference type="InterPro" id="IPR000719">
    <property type="entry name" value="Prot_kinase_dom"/>
</dbReference>
<keyword evidence="2 17" id="KW-0723">Serine/threonine-protein kinase</keyword>
<evidence type="ECO:0000256" key="19">
    <source>
        <dbReference type="SAM" id="Phobius"/>
    </source>
</evidence>
<dbReference type="Gramene" id="TraesWEE_scaffold_082509_01G000100.1">
    <property type="protein sequence ID" value="TraesWEE_scaffold_082509_01G000100.1"/>
    <property type="gene ID" value="TraesWEE_scaffold_082509_01G000100"/>
</dbReference>
<keyword evidence="7 17" id="KW-0547">Nucleotide-binding</keyword>
<dbReference type="EnsemblPlants" id="TraesCS7A02G431100.1">
    <property type="protein sequence ID" value="TraesCS7A02G431100.1"/>
    <property type="gene ID" value="TraesCS7A02G431100"/>
</dbReference>
<keyword evidence="24" id="KW-1185">Reference proteome</keyword>
<evidence type="ECO:0000256" key="2">
    <source>
        <dbReference type="ARBA" id="ARBA00022527"/>
    </source>
</evidence>
<dbReference type="STRING" id="4565.A0A3B6RPG4"/>
<keyword evidence="5 19" id="KW-0812">Transmembrane</keyword>
<dbReference type="Gene3D" id="1.10.510.10">
    <property type="entry name" value="Transferase(Phosphotransferase) domain 1"/>
    <property type="match status" value="1"/>
</dbReference>
<dbReference type="InterPro" id="IPR008271">
    <property type="entry name" value="Ser/Thr_kinase_AS"/>
</dbReference>
<keyword evidence="9 17" id="KW-0067">ATP-binding</keyword>
<dbReference type="InterPro" id="IPR001480">
    <property type="entry name" value="Bulb-type_lectin_dom"/>
</dbReference>
<dbReference type="GO" id="GO:0051707">
    <property type="term" value="P:response to other organism"/>
    <property type="evidence" value="ECO:0007669"/>
    <property type="project" value="UniProtKB-ARBA"/>
</dbReference>